<dbReference type="EMBL" id="JAMZIH010002374">
    <property type="protein sequence ID" value="KAJ1677488.1"/>
    <property type="molecule type" value="Genomic_DNA"/>
</dbReference>
<evidence type="ECO:0000313" key="1">
    <source>
        <dbReference type="EMBL" id="KAJ1677488.1"/>
    </source>
</evidence>
<accession>A0ACC1HLS4</accession>
<sequence>MGGGTKSTAEFLNSAHELALDLESIYGSSFSLAQNDDDSFDYDHFANLYHKVLQPSLQKASLDSGGQDEDSEQGPERHDANVRYLKLLASLSLETLRAEPRILENELVQLSSQLSGLLLGETQPTMHGASSSSRSRASKCGEASSGSPSVPMFSILYTAHESISHQLDQLESRVTADMCDRIPELERSFGNLVKMMQETDMKRELIQRVVEKSDVITGVLELPHIITATTSSQRYRESVFAIKHIRQALDQLLSSGVEETIKGQSGDDDEVRIWRPCARSKRWVDGIIRAVQRQMWGEFERLVVALCRELVVMPKSSRIVGVGLATGHRLGSRPRDGSNTKQQEAEKL</sequence>
<proteinExistence type="predicted"/>
<gene>
    <name evidence="1" type="ORF">EV182_006069</name>
</gene>
<reference evidence="1" key="1">
    <citation type="submission" date="2022-06" db="EMBL/GenBank/DDBJ databases">
        <title>Phylogenomic reconstructions and comparative analyses of Kickxellomycotina fungi.</title>
        <authorList>
            <person name="Reynolds N.K."/>
            <person name="Stajich J.E."/>
            <person name="Barry K."/>
            <person name="Grigoriev I.V."/>
            <person name="Crous P."/>
            <person name="Smith M.E."/>
        </authorList>
    </citation>
    <scope>NUCLEOTIDE SEQUENCE</scope>
    <source>
        <strain evidence="1">RSA 2271</strain>
    </source>
</reference>
<name>A0ACC1HLS4_9FUNG</name>
<dbReference type="Proteomes" id="UP001145114">
    <property type="component" value="Unassembled WGS sequence"/>
</dbReference>
<feature type="non-terminal residue" evidence="1">
    <location>
        <position position="348"/>
    </location>
</feature>
<comment type="caution">
    <text evidence="1">The sequence shown here is derived from an EMBL/GenBank/DDBJ whole genome shotgun (WGS) entry which is preliminary data.</text>
</comment>
<evidence type="ECO:0000313" key="2">
    <source>
        <dbReference type="Proteomes" id="UP001145114"/>
    </source>
</evidence>
<protein>
    <submittedName>
        <fullName evidence="1">Uncharacterized protein</fullName>
    </submittedName>
</protein>
<keyword evidence="2" id="KW-1185">Reference proteome</keyword>
<organism evidence="1 2">
    <name type="scientific">Spiromyces aspiralis</name>
    <dbReference type="NCBI Taxonomy" id="68401"/>
    <lineage>
        <taxon>Eukaryota</taxon>
        <taxon>Fungi</taxon>
        <taxon>Fungi incertae sedis</taxon>
        <taxon>Zoopagomycota</taxon>
        <taxon>Kickxellomycotina</taxon>
        <taxon>Kickxellomycetes</taxon>
        <taxon>Kickxellales</taxon>
        <taxon>Kickxellaceae</taxon>
        <taxon>Spiromyces</taxon>
    </lineage>
</organism>